<reference evidence="2" key="1">
    <citation type="submission" date="2019-11" db="EMBL/GenBank/DDBJ databases">
        <authorList>
            <person name="Feng L."/>
        </authorList>
    </citation>
    <scope>NUCLEOTIDE SEQUENCE</scope>
    <source>
        <strain evidence="2">ECasseliflavusLFYP2</strain>
    </source>
</reference>
<organism evidence="2">
    <name type="scientific">Enterococcus casseliflavus</name>
    <name type="common">Enterococcus flavescens</name>
    <dbReference type="NCBI Taxonomy" id="37734"/>
    <lineage>
        <taxon>Bacteria</taxon>
        <taxon>Bacillati</taxon>
        <taxon>Bacillota</taxon>
        <taxon>Bacilli</taxon>
        <taxon>Lactobacillales</taxon>
        <taxon>Enterococcaceae</taxon>
        <taxon>Enterococcus</taxon>
    </lineage>
</organism>
<keyword evidence="1" id="KW-0812">Transmembrane</keyword>
<sequence>MAIKEQDFKKIVKKARLKNTRRTIVNTVLSLFVLIGLPAGLYLNYYNYGPFRGEKIAGVPDNHLVQVENQMDLSRLLFDFGSQLKFNTQAQAMTVYFDHYHKGEKTTHKLIASLMTDTKSNYNGYLTIGISKGEKKLLVNLSSNGGASETTTDLTEYQYISLGEDKDLPGGAIYHIEEDPLEIKKNVEIPLIYIAQGGDLKLYDVMENNLSEENLKSIENVYYIYLIVE</sequence>
<evidence type="ECO:0000256" key="1">
    <source>
        <dbReference type="SAM" id="Phobius"/>
    </source>
</evidence>
<evidence type="ECO:0000313" key="2">
    <source>
        <dbReference type="EMBL" id="VYU15312.1"/>
    </source>
</evidence>
<protein>
    <submittedName>
        <fullName evidence="2">Uncharacterized protein</fullName>
    </submittedName>
</protein>
<name>A0A6N3CH33_ENTCA</name>
<feature type="transmembrane region" description="Helical" evidence="1">
    <location>
        <begin position="23"/>
        <end position="45"/>
    </location>
</feature>
<dbReference type="EMBL" id="CACRTX010000009">
    <property type="protein sequence ID" value="VYU15312.1"/>
    <property type="molecule type" value="Genomic_DNA"/>
</dbReference>
<accession>A0A6N3CH33</accession>
<keyword evidence="1" id="KW-1133">Transmembrane helix</keyword>
<proteinExistence type="predicted"/>
<keyword evidence="1" id="KW-0472">Membrane</keyword>
<gene>
    <name evidence="2" type="ORF">ECLFYP2_02578</name>
</gene>
<dbReference type="RefSeq" id="WP_421758112.1">
    <property type="nucleotide sequence ID" value="NZ_CACRTX010000009.1"/>
</dbReference>
<dbReference type="AlphaFoldDB" id="A0A6N3CH33"/>